<proteinExistence type="predicted"/>
<dbReference type="PATRIC" id="fig|1073571.4.peg.6679"/>
<dbReference type="PANTHER" id="PTHR43308">
    <property type="entry name" value="OUTER MEMBRANE PROTEIN ALPHA-RELATED"/>
    <property type="match status" value="1"/>
</dbReference>
<organism evidence="4 5">
    <name type="scientific">Paenibacillus riograndensis SBR5</name>
    <dbReference type="NCBI Taxonomy" id="1073571"/>
    <lineage>
        <taxon>Bacteria</taxon>
        <taxon>Bacillati</taxon>
        <taxon>Bacillota</taxon>
        <taxon>Bacilli</taxon>
        <taxon>Bacillales</taxon>
        <taxon>Paenibacillaceae</taxon>
        <taxon>Paenibacillus</taxon>
        <taxon>Paenibacillus sonchi group</taxon>
    </lineage>
</organism>
<dbReference type="KEGG" id="pri:PRIO_6251"/>
<feature type="chain" id="PRO_5002414865" description="SLH domain-containing protein" evidence="2">
    <location>
        <begin position="28"/>
        <end position="480"/>
    </location>
</feature>
<feature type="signal peptide" evidence="2">
    <location>
        <begin position="1"/>
        <end position="27"/>
    </location>
</feature>
<dbReference type="PANTHER" id="PTHR43308:SF5">
    <property type="entry name" value="S-LAYER PROTEIN _ PEPTIDOGLYCAN ENDO-BETA-N-ACETYLGLUCOSAMINIDASE"/>
    <property type="match status" value="1"/>
</dbReference>
<dbReference type="EMBL" id="LN831776">
    <property type="protein sequence ID" value="CQR58598.1"/>
    <property type="molecule type" value="Genomic_DNA"/>
</dbReference>
<feature type="domain" description="SLH" evidence="3">
    <location>
        <begin position="85"/>
        <end position="148"/>
    </location>
</feature>
<name>A0A0E3WJD5_9BACL</name>
<accession>A0A0E3WJD5</accession>
<dbReference type="PROSITE" id="PS51272">
    <property type="entry name" value="SLH"/>
    <property type="match status" value="3"/>
</dbReference>
<dbReference type="HOGENOM" id="CLU_568417_0_0_9"/>
<feature type="compositionally biased region" description="Gly residues" evidence="1">
    <location>
        <begin position="236"/>
        <end position="251"/>
    </location>
</feature>
<sequence length="480" mass="49162">MKKKWRGLLTGLLGIGMMLGSLGSVSAAPVPKDIQGHWAQKQLQDWLNKGYLGGYQDGTVKPNKAITRAEYVALVNRLFGYTDTATISFKDLKKSNWYYSEVAKAVKAGYIGGYENNTFRPNASLTRQEAAVIAAKILKLNTKATTAKFKDSSQFAAWSRGAIAAAADKKVINGYPDGTFGPKRALTRAEAVGIISNSVAQKPAAPGVTPAPTPTPKPTTSPAPTTSPTPAPTKAPGGGSGGGSGGGGGGGGFITPTVTNAAYGHVGSVTADVYLTPNVTGAVYYVVAPYAINVTAPSAQQVKEGQIAAGTAGVHHGTQATTAGTTVSFTVYGLKADTEYATYVTVADSYGNWSSVATVRLKTAPAGANAIVVAQPGNIGTVTADVYVKYGTAGGTAQEVRYVVLKDNAAAPTATQVAEGKDSAGTLLSSALKGTISAQPGVGHTHTLSGLTAATGYKVYLVSGHGTTWSSVEVIRIHTK</sequence>
<dbReference type="Proteomes" id="UP000033163">
    <property type="component" value="Chromosome I"/>
</dbReference>
<dbReference type="AlphaFoldDB" id="A0A0E3WJD5"/>
<dbReference type="InterPro" id="IPR051465">
    <property type="entry name" value="Cell_Envelope_Struct_Comp"/>
</dbReference>
<feature type="region of interest" description="Disordered" evidence="1">
    <location>
        <begin position="202"/>
        <end position="251"/>
    </location>
</feature>
<feature type="compositionally biased region" description="Pro residues" evidence="1">
    <location>
        <begin position="209"/>
        <end position="233"/>
    </location>
</feature>
<protein>
    <recommendedName>
        <fullName evidence="3">SLH domain-containing protein</fullName>
    </recommendedName>
</protein>
<evidence type="ECO:0000313" key="5">
    <source>
        <dbReference type="Proteomes" id="UP000033163"/>
    </source>
</evidence>
<keyword evidence="2" id="KW-0732">Signal</keyword>
<evidence type="ECO:0000256" key="2">
    <source>
        <dbReference type="SAM" id="SignalP"/>
    </source>
</evidence>
<dbReference type="RefSeq" id="WP_167345684.1">
    <property type="nucleotide sequence ID" value="NZ_LN831776.1"/>
</dbReference>
<gene>
    <name evidence="4" type="ORF">PRIO_6251</name>
</gene>
<feature type="domain" description="SLH" evidence="3">
    <location>
        <begin position="149"/>
        <end position="209"/>
    </location>
</feature>
<evidence type="ECO:0000256" key="1">
    <source>
        <dbReference type="SAM" id="MobiDB-lite"/>
    </source>
</evidence>
<dbReference type="InterPro" id="IPR001119">
    <property type="entry name" value="SLH_dom"/>
</dbReference>
<evidence type="ECO:0000259" key="3">
    <source>
        <dbReference type="PROSITE" id="PS51272"/>
    </source>
</evidence>
<evidence type="ECO:0000313" key="4">
    <source>
        <dbReference type="EMBL" id="CQR58598.1"/>
    </source>
</evidence>
<feature type="domain" description="SLH" evidence="3">
    <location>
        <begin position="26"/>
        <end position="84"/>
    </location>
</feature>
<dbReference type="Pfam" id="PF00395">
    <property type="entry name" value="SLH"/>
    <property type="match status" value="3"/>
</dbReference>
<reference evidence="5" key="1">
    <citation type="submission" date="2015-03" db="EMBL/GenBank/DDBJ databases">
        <authorList>
            <person name="Wibberg D."/>
        </authorList>
    </citation>
    <scope>NUCLEOTIDE SEQUENCE [LARGE SCALE GENOMIC DNA]</scope>
</reference>